<evidence type="ECO:0000313" key="2">
    <source>
        <dbReference type="Proteomes" id="UP001562425"/>
    </source>
</evidence>
<organism evidence="1 2">
    <name type="scientific">Culex pipiens pipiens</name>
    <name type="common">Northern house mosquito</name>
    <dbReference type="NCBI Taxonomy" id="38569"/>
    <lineage>
        <taxon>Eukaryota</taxon>
        <taxon>Metazoa</taxon>
        <taxon>Ecdysozoa</taxon>
        <taxon>Arthropoda</taxon>
        <taxon>Hexapoda</taxon>
        <taxon>Insecta</taxon>
        <taxon>Pterygota</taxon>
        <taxon>Neoptera</taxon>
        <taxon>Endopterygota</taxon>
        <taxon>Diptera</taxon>
        <taxon>Nematocera</taxon>
        <taxon>Culicoidea</taxon>
        <taxon>Culicidae</taxon>
        <taxon>Culicinae</taxon>
        <taxon>Culicini</taxon>
        <taxon>Culex</taxon>
        <taxon>Culex</taxon>
    </lineage>
</organism>
<feature type="non-terminal residue" evidence="1">
    <location>
        <position position="101"/>
    </location>
</feature>
<proteinExistence type="predicted"/>
<dbReference type="AlphaFoldDB" id="A0ABD1DGT6"/>
<accession>A0ABD1DGT6</accession>
<evidence type="ECO:0000313" key="1">
    <source>
        <dbReference type="EMBL" id="KAL1398890.1"/>
    </source>
</evidence>
<dbReference type="Proteomes" id="UP001562425">
    <property type="component" value="Unassembled WGS sequence"/>
</dbReference>
<keyword evidence="2" id="KW-1185">Reference proteome</keyword>
<dbReference type="EMBL" id="JBEHCU010005727">
    <property type="protein sequence ID" value="KAL1398890.1"/>
    <property type="molecule type" value="Genomic_DNA"/>
</dbReference>
<reference evidence="1 2" key="1">
    <citation type="submission" date="2024-05" db="EMBL/GenBank/DDBJ databases">
        <title>Culex pipiens pipiens assembly and annotation.</title>
        <authorList>
            <person name="Alout H."/>
            <person name="Durand T."/>
        </authorList>
    </citation>
    <scope>NUCLEOTIDE SEQUENCE [LARGE SCALE GENOMIC DNA]</scope>
    <source>
        <strain evidence="1">HA-2024</strain>
        <tissue evidence="1">Whole body</tissue>
    </source>
</reference>
<protein>
    <submittedName>
        <fullName evidence="1">Uncharacterized protein</fullName>
    </submittedName>
</protein>
<gene>
    <name evidence="1" type="ORF">pipiens_000025</name>
</gene>
<comment type="caution">
    <text evidence="1">The sequence shown here is derived from an EMBL/GenBank/DDBJ whole genome shotgun (WGS) entry which is preliminary data.</text>
</comment>
<sequence>MFRRIADLINKNLLAPGTWPTRTGPLETSFAPLTILAKTEVAGAPRHHIVRISFPITKNARSRRLTVFAKTDVAGAADLTVSSRTSTYFVHLKSPSPMVVI</sequence>
<name>A0ABD1DGT6_CULPP</name>